<accession>A0A8S5UCY5</accession>
<sequence>MSREIDRYQLKSLFPICQDCKKIKFDGIPYSCKAYPKKNGIPPEIWNGKVKKCDHYEPKT</sequence>
<name>A0A8S5UCY5_9CAUD</name>
<reference evidence="1" key="1">
    <citation type="journal article" date="2021" name="Proc. Natl. Acad. Sci. U.S.A.">
        <title>A Catalog of Tens of Thousands of Viruses from Human Metagenomes Reveals Hidden Associations with Chronic Diseases.</title>
        <authorList>
            <person name="Tisza M.J."/>
            <person name="Buck C.B."/>
        </authorList>
    </citation>
    <scope>NUCLEOTIDE SEQUENCE</scope>
    <source>
        <strain evidence="1">CtOpw2</strain>
    </source>
</reference>
<protein>
    <submittedName>
        <fullName evidence="1">Uncharacterized protein</fullName>
    </submittedName>
</protein>
<evidence type="ECO:0000313" key="1">
    <source>
        <dbReference type="EMBL" id="DAF92375.1"/>
    </source>
</evidence>
<dbReference type="EMBL" id="BK016065">
    <property type="protein sequence ID" value="DAF92375.1"/>
    <property type="molecule type" value="Genomic_DNA"/>
</dbReference>
<organism evidence="1">
    <name type="scientific">Myoviridae sp. ctOpw2</name>
    <dbReference type="NCBI Taxonomy" id="2825093"/>
    <lineage>
        <taxon>Viruses</taxon>
        <taxon>Duplodnaviria</taxon>
        <taxon>Heunggongvirae</taxon>
        <taxon>Uroviricota</taxon>
        <taxon>Caudoviricetes</taxon>
    </lineage>
</organism>
<proteinExistence type="predicted"/>